<accession>A0A8N1S2I5</accession>
<dbReference type="RefSeq" id="XP_025073069.1">
    <property type="nucleotide sequence ID" value="XM_025217284.1"/>
</dbReference>
<dbReference type="AlphaFoldDB" id="A0A8N1S2I5"/>
<sequence>MYKRNILRSSIIRLYEQHAMYSAKGSSAPYDGEKQTKERNAISVERRAVCLLSRRYTLL</sequence>
<proteinExistence type="predicted"/>
<gene>
    <name evidence="2" type="primary">LOC105422965</name>
</gene>
<keyword evidence="1" id="KW-1185">Reference proteome</keyword>
<reference evidence="2" key="1">
    <citation type="submission" date="2025-08" db="UniProtKB">
        <authorList>
            <consortium name="RefSeq"/>
        </authorList>
    </citation>
    <scope>IDENTIFICATION</scope>
</reference>
<dbReference type="Proteomes" id="UP000504615">
    <property type="component" value="Unplaced"/>
</dbReference>
<organism evidence="1 2">
    <name type="scientific">Pogonomyrmex barbatus</name>
    <name type="common">red harvester ant</name>
    <dbReference type="NCBI Taxonomy" id="144034"/>
    <lineage>
        <taxon>Eukaryota</taxon>
        <taxon>Metazoa</taxon>
        <taxon>Ecdysozoa</taxon>
        <taxon>Arthropoda</taxon>
        <taxon>Hexapoda</taxon>
        <taxon>Insecta</taxon>
        <taxon>Pterygota</taxon>
        <taxon>Neoptera</taxon>
        <taxon>Endopterygota</taxon>
        <taxon>Hymenoptera</taxon>
        <taxon>Apocrita</taxon>
        <taxon>Aculeata</taxon>
        <taxon>Formicoidea</taxon>
        <taxon>Formicidae</taxon>
        <taxon>Myrmicinae</taxon>
        <taxon>Pogonomyrmex</taxon>
    </lineage>
</organism>
<evidence type="ECO:0000313" key="1">
    <source>
        <dbReference type="Proteomes" id="UP000504615"/>
    </source>
</evidence>
<name>A0A8N1S2I5_9HYME</name>
<protein>
    <submittedName>
        <fullName evidence="2">Uncharacterized protein LOC105422965 isoform X2</fullName>
    </submittedName>
</protein>
<evidence type="ECO:0000313" key="2">
    <source>
        <dbReference type="RefSeq" id="XP_025073069.1"/>
    </source>
</evidence>
<dbReference type="GeneID" id="105422965"/>